<dbReference type="InterPro" id="IPR029062">
    <property type="entry name" value="Class_I_gatase-like"/>
</dbReference>
<comment type="caution">
    <text evidence="5">The sequence shown here is derived from an EMBL/GenBank/DDBJ whole genome shotgun (WGS) entry which is preliminary data.</text>
</comment>
<reference evidence="5" key="1">
    <citation type="journal article" date="2021" name="J Fungi (Basel)">
        <title>Genomic and Metabolomic Analyses of the Marine Fungus Emericellopsis cladophorae: Insights into Saltwater Adaptability Mechanisms and Its Biosynthetic Potential.</title>
        <authorList>
            <person name="Goncalves M.F.M."/>
            <person name="Hilario S."/>
            <person name="Van de Peer Y."/>
            <person name="Esteves A.C."/>
            <person name="Alves A."/>
        </authorList>
    </citation>
    <scope>NUCLEOTIDE SEQUENCE</scope>
    <source>
        <strain evidence="5">MUM 19.33</strain>
    </source>
</reference>
<dbReference type="SUPFAM" id="SSF52317">
    <property type="entry name" value="Class I glutamine amidotransferase-like"/>
    <property type="match status" value="2"/>
</dbReference>
<evidence type="ECO:0000259" key="4">
    <source>
        <dbReference type="PROSITE" id="PS51733"/>
    </source>
</evidence>
<keyword evidence="2 5" id="KW-0436">Ligase</keyword>
<dbReference type="InterPro" id="IPR004408">
    <property type="entry name" value="Biotin_CoA_COase_ligase"/>
</dbReference>
<organism evidence="5 6">
    <name type="scientific">Emericellopsis cladophorae</name>
    <dbReference type="NCBI Taxonomy" id="2686198"/>
    <lineage>
        <taxon>Eukaryota</taxon>
        <taxon>Fungi</taxon>
        <taxon>Dikarya</taxon>
        <taxon>Ascomycota</taxon>
        <taxon>Pezizomycotina</taxon>
        <taxon>Sordariomycetes</taxon>
        <taxon>Hypocreomycetidae</taxon>
        <taxon>Hypocreales</taxon>
        <taxon>Bionectriaceae</taxon>
        <taxon>Emericellopsis</taxon>
    </lineage>
</organism>
<dbReference type="CDD" id="cd03144">
    <property type="entry name" value="GATase1_ScBLP_like"/>
    <property type="match status" value="1"/>
</dbReference>
<gene>
    <name evidence="5" type="ORF">J7T54_006594</name>
</gene>
<dbReference type="Proteomes" id="UP001055219">
    <property type="component" value="Unassembled WGS sequence"/>
</dbReference>
<dbReference type="InterPro" id="IPR045864">
    <property type="entry name" value="aa-tRNA-synth_II/BPL/LPL"/>
</dbReference>
<dbReference type="InterPro" id="IPR004143">
    <property type="entry name" value="BPL_LPL_catalytic"/>
</dbReference>
<accession>A0A9Q0BHL9</accession>
<feature type="compositionally biased region" description="Polar residues" evidence="3">
    <location>
        <begin position="1"/>
        <end position="13"/>
    </location>
</feature>
<dbReference type="CDD" id="cd16442">
    <property type="entry name" value="BPL"/>
    <property type="match status" value="1"/>
</dbReference>
<dbReference type="GO" id="GO:0005737">
    <property type="term" value="C:cytoplasm"/>
    <property type="evidence" value="ECO:0007669"/>
    <property type="project" value="TreeGrafter"/>
</dbReference>
<comment type="similarity">
    <text evidence="1">Belongs to the biotin--protein ligase family.</text>
</comment>
<dbReference type="PROSITE" id="PS51733">
    <property type="entry name" value="BPL_LPL_CATALYTIC"/>
    <property type="match status" value="1"/>
</dbReference>
<name>A0A9Q0BHL9_9HYPO</name>
<dbReference type="EMBL" id="JAGIXG020000004">
    <property type="protein sequence ID" value="KAI6784549.1"/>
    <property type="molecule type" value="Genomic_DNA"/>
</dbReference>
<proteinExistence type="inferred from homology"/>
<protein>
    <submittedName>
        <fullName evidence="5">Biotin--protein ligase-like protein</fullName>
    </submittedName>
</protein>
<evidence type="ECO:0000256" key="3">
    <source>
        <dbReference type="SAM" id="MobiDB-lite"/>
    </source>
</evidence>
<dbReference type="Pfam" id="PF09825">
    <property type="entry name" value="BPL_N"/>
    <property type="match status" value="1"/>
</dbReference>
<keyword evidence="6" id="KW-1185">Reference proteome</keyword>
<dbReference type="GeneID" id="75833072"/>
<evidence type="ECO:0000313" key="5">
    <source>
        <dbReference type="EMBL" id="KAI6784549.1"/>
    </source>
</evidence>
<dbReference type="PANTHER" id="PTHR12835:SF5">
    <property type="entry name" value="BIOTIN--PROTEIN LIGASE"/>
    <property type="match status" value="1"/>
</dbReference>
<dbReference type="Pfam" id="PF03099">
    <property type="entry name" value="BPL_LplA_LipB"/>
    <property type="match status" value="1"/>
</dbReference>
<evidence type="ECO:0000256" key="2">
    <source>
        <dbReference type="ARBA" id="ARBA00022598"/>
    </source>
</evidence>
<reference evidence="5" key="2">
    <citation type="submission" date="2022-07" db="EMBL/GenBank/DDBJ databases">
        <authorList>
            <person name="Goncalves M.F.M."/>
            <person name="Hilario S."/>
            <person name="Van De Peer Y."/>
            <person name="Esteves A.C."/>
            <person name="Alves A."/>
        </authorList>
    </citation>
    <scope>NUCLEOTIDE SEQUENCE</scope>
    <source>
        <strain evidence="5">MUM 19.33</strain>
    </source>
</reference>
<sequence>MQSSHLTHQTQQDARPGASTESVRHCTFTLRQLLTPNYAVIPITEATLLKEPWASTCALLVFPGGADLGYCKVLNGEGNRRISDFLRRGGSYLGFCAGGYYGSGRCEFEVGDPHLEVIGRRELAFFPGTCRGAAFKGFDYKSEKGARAIKLRIGKDMFSDDVPQRITSYFNGGGVFVDAKSFGPSKVQVLAQYEDELDVDGSDGKAAVVLCNVGQGKAALMGPHPEFAAINLDPNTDLPGYKDLIARLAEDDRARIAFVKSCLEKLGLQPNDAVVTVPELSDFYLTSANNADVIELLYAWNPILEREDGAEFIKGESDIFRIETAQEALNMSEIKDSLPHNDHPQDKPESPLVKKIIVHESGLPSSKETPRWDFKRFYDNLRRYQVMENDANTWGTTLMYGDVVTSTVTLLEQNPKLLSKLPHGFTLAATTQTAGRGRGANVWIAPPGMLIFSTIINHPAHLAASRPIIFIQYITAIAIVEAIQSYEQGYEKLPVKIKWPNDIYALDPSQGDSGEYVKIGGFLTQCSYFDGAYQVILGIGINTTNSRPTTSIKDLLPQGAPPVHVETLLARVLTRLEALHAQWIRQGFTEEMESRYYRSWLHTGQLVTLEQYGGANARVLGITGDWGLLRVEEVDGQGRGTGKMWALQSDENSFDYWKGLMRRKI</sequence>
<dbReference type="PANTHER" id="PTHR12835">
    <property type="entry name" value="BIOTIN PROTEIN LIGASE"/>
    <property type="match status" value="1"/>
</dbReference>
<evidence type="ECO:0000256" key="1">
    <source>
        <dbReference type="ARBA" id="ARBA00009934"/>
    </source>
</evidence>
<dbReference type="SUPFAM" id="SSF55681">
    <property type="entry name" value="Class II aaRS and biotin synthetases"/>
    <property type="match status" value="1"/>
</dbReference>
<feature type="region of interest" description="Disordered" evidence="3">
    <location>
        <begin position="1"/>
        <end position="20"/>
    </location>
</feature>
<dbReference type="OrthoDB" id="10250105at2759"/>
<dbReference type="RefSeq" id="XP_051365405.1">
    <property type="nucleotide sequence ID" value="XM_051503042.1"/>
</dbReference>
<dbReference type="AlphaFoldDB" id="A0A9Q0BHL9"/>
<feature type="domain" description="BPL/LPL catalytic" evidence="4">
    <location>
        <begin position="383"/>
        <end position="584"/>
    </location>
</feature>
<dbReference type="GO" id="GO:0004077">
    <property type="term" value="F:biotin--[biotin carboxyl-carrier protein] ligase activity"/>
    <property type="evidence" value="ECO:0007669"/>
    <property type="project" value="InterPro"/>
</dbReference>
<dbReference type="InterPro" id="IPR019197">
    <property type="entry name" value="Biotin-prot_ligase_N"/>
</dbReference>
<dbReference type="Gene3D" id="3.30.930.10">
    <property type="entry name" value="Bira Bifunctional Protein, Domain 2"/>
    <property type="match status" value="1"/>
</dbReference>
<evidence type="ECO:0000313" key="6">
    <source>
        <dbReference type="Proteomes" id="UP001055219"/>
    </source>
</evidence>
<dbReference type="NCBIfam" id="TIGR00121">
    <property type="entry name" value="birA_ligase"/>
    <property type="match status" value="1"/>
</dbReference>